<dbReference type="AlphaFoldDB" id="A0A367ZTX4"/>
<evidence type="ECO:0000313" key="4">
    <source>
        <dbReference type="Proteomes" id="UP000252355"/>
    </source>
</evidence>
<dbReference type="InterPro" id="IPR051699">
    <property type="entry name" value="Rpn/YhgA-like_nuclease"/>
</dbReference>
<dbReference type="InterPro" id="IPR006842">
    <property type="entry name" value="Transposase_31"/>
</dbReference>
<evidence type="ECO:0000256" key="1">
    <source>
        <dbReference type="SAM" id="MobiDB-lite"/>
    </source>
</evidence>
<feature type="compositionally biased region" description="Basic and acidic residues" evidence="1">
    <location>
        <begin position="269"/>
        <end position="297"/>
    </location>
</feature>
<dbReference type="GO" id="GO:1990238">
    <property type="term" value="F:double-stranded DNA endonuclease activity"/>
    <property type="evidence" value="ECO:0007669"/>
    <property type="project" value="TreeGrafter"/>
</dbReference>
<dbReference type="EMBL" id="QOQW01000004">
    <property type="protein sequence ID" value="RCK80802.1"/>
    <property type="molecule type" value="Genomic_DNA"/>
</dbReference>
<accession>A0A367ZTX4</accession>
<dbReference type="Proteomes" id="UP000252355">
    <property type="component" value="Unassembled WGS sequence"/>
</dbReference>
<dbReference type="PANTHER" id="PTHR34611:SF2">
    <property type="entry name" value="INACTIVE RECOMBINATION-PROMOTING NUCLEASE-LIKE PROTEIN RPNE-RELATED"/>
    <property type="match status" value="1"/>
</dbReference>
<sequence length="351" mass="39998">MASSFQDHDHPYKLLFSHPEMVRDLLLTFVKEDWVGQLDFATLEKQNARFVTDDLRDREDDLIWRVRLAGRWLYVYILLEFQSSPDRFMAVRLMTYLGLLYQDLIRSGQISGSEVLPPVLPLVLYNGQARWSAPLQIATLIAEGPGSLQRFRPDFRYLLIDEGAYDKAELATHRNAVSALFRLETCRTPEEVRSIVAELVFWLRAPEQTRLRRDFAVWFGRTFLPGRVPGAVIPEFHDLQEVDAMLSETVREWTIQWKEQGLAEGRAQGLEEGRMQGLEEGRAKGRAEGRAEGQAEAKTEIARRMLEKGLDLPFIAEVTGLSIEEIRALIPRPPCVCEPTAPYQGGGPATK</sequence>
<protein>
    <submittedName>
        <fullName evidence="3">Putative transposase</fullName>
    </submittedName>
</protein>
<reference evidence="3 4" key="1">
    <citation type="submission" date="2018-05" db="EMBL/GenBank/DDBJ databases">
        <title>A metagenomic window into the 2 km-deep terrestrial subsurface aquifer revealed taxonomically and functionally diverse microbial community comprising novel uncultured bacterial lineages.</title>
        <authorList>
            <person name="Kadnikov V.V."/>
            <person name="Mardanov A.V."/>
            <person name="Beletsky A.V."/>
            <person name="Banks D."/>
            <person name="Pimenov N.V."/>
            <person name="Frank Y.A."/>
            <person name="Karnachuk O.V."/>
            <person name="Ravin N.V."/>
        </authorList>
    </citation>
    <scope>NUCLEOTIDE SEQUENCE [LARGE SCALE GENOMIC DNA]</scope>
    <source>
        <strain evidence="3">BY5</strain>
    </source>
</reference>
<name>A0A367ZTX4_9BACT</name>
<evidence type="ECO:0000313" key="3">
    <source>
        <dbReference type="EMBL" id="RCK80802.1"/>
    </source>
</evidence>
<dbReference type="PANTHER" id="PTHR34611">
    <property type="match status" value="1"/>
</dbReference>
<comment type="caution">
    <text evidence="3">The sequence shown here is derived from an EMBL/GenBank/DDBJ whole genome shotgun (WGS) entry which is preliminary data.</text>
</comment>
<feature type="domain" description="Transposase (putative) YhgA-like" evidence="2">
    <location>
        <begin position="7"/>
        <end position="204"/>
    </location>
</feature>
<dbReference type="Pfam" id="PF04754">
    <property type="entry name" value="Transposase_31"/>
    <property type="match status" value="1"/>
</dbReference>
<feature type="region of interest" description="Disordered" evidence="1">
    <location>
        <begin position="266"/>
        <end position="297"/>
    </location>
</feature>
<organism evidence="3 4">
    <name type="scientific">Candidatus Ozemobacter sibiricus</name>
    <dbReference type="NCBI Taxonomy" id="2268124"/>
    <lineage>
        <taxon>Bacteria</taxon>
        <taxon>Candidatus Ozemobacteria</taxon>
        <taxon>Candidatus Ozemobacterales</taxon>
        <taxon>Candidatus Ozemobacteraceae</taxon>
        <taxon>Candidatus Ozemobacter</taxon>
    </lineage>
</organism>
<dbReference type="GO" id="GO:0006310">
    <property type="term" value="P:DNA recombination"/>
    <property type="evidence" value="ECO:0007669"/>
    <property type="project" value="TreeGrafter"/>
</dbReference>
<gene>
    <name evidence="3" type="ORF">OZSIB_2690</name>
</gene>
<proteinExistence type="predicted"/>
<evidence type="ECO:0000259" key="2">
    <source>
        <dbReference type="Pfam" id="PF04754"/>
    </source>
</evidence>